<dbReference type="PANTHER" id="PTHR46033:SF8">
    <property type="entry name" value="PROTEIN MAINTENANCE OF MERISTEMS-LIKE"/>
    <property type="match status" value="1"/>
</dbReference>
<dbReference type="PANTHER" id="PTHR46033">
    <property type="entry name" value="PROTEIN MAIN-LIKE 2"/>
    <property type="match status" value="1"/>
</dbReference>
<dbReference type="RefSeq" id="XP_016507455.1">
    <property type="nucleotide sequence ID" value="XM_016651969.1"/>
</dbReference>
<dbReference type="PaxDb" id="4097-A0A1S4D1Z1"/>
<dbReference type="OrthoDB" id="1939467at2759"/>
<feature type="domain" description="Aminotransferase-like plant mobile" evidence="1">
    <location>
        <begin position="174"/>
        <end position="289"/>
    </location>
</feature>
<proteinExistence type="predicted"/>
<dbReference type="GO" id="GO:0010073">
    <property type="term" value="P:meristem maintenance"/>
    <property type="evidence" value="ECO:0007669"/>
    <property type="project" value="InterPro"/>
</dbReference>
<dbReference type="InterPro" id="IPR044824">
    <property type="entry name" value="MAIN-like"/>
</dbReference>
<name>A0A1S4D1Z1_TOBAC</name>
<evidence type="ECO:0000313" key="2">
    <source>
        <dbReference type="RefSeq" id="XP_016507455.1"/>
    </source>
</evidence>
<accession>A0A1S4D1Z1</accession>
<dbReference type="STRING" id="4097.A0A1S4D1Z1"/>
<dbReference type="OMA" id="RRDWEYD"/>
<dbReference type="AlphaFoldDB" id="A0A1S4D1Z1"/>
<dbReference type="KEGG" id="nta:107825136"/>
<sequence>MQLDWSLITALVERWRPETRTFNLPTGEATITLEDVQVLYGLRVDGQAVALPQYIRSMTRAQFLDMMGHFTGYRPQGDAGDSRVALSAIKDHMAVLHLDITSETEDLHIERYTRLAMLLFFGCVLFPNTSGSLVSMRFLHHLQQLDDLPQYNWGAAVLAYLYRSMCRSSMGPARIMPLQPPLPPLAPSEAYPFLPLASRWILWRGNYRGTDAHHNLPLIRDVLDMLVDGQFIWTPYSDELQAQLPVYCSVDRLLWSTSVPMIFFDMVEYHATERVLCQFHHPQPISGEPRWLATHYQRDDRARLDDIYMGWLEQQVHI</sequence>
<dbReference type="Pfam" id="PF10536">
    <property type="entry name" value="PMD"/>
    <property type="match status" value="2"/>
</dbReference>
<feature type="domain" description="Aminotransferase-like plant mobile" evidence="1">
    <location>
        <begin position="2"/>
        <end position="170"/>
    </location>
</feature>
<organism evidence="2">
    <name type="scientific">Nicotiana tabacum</name>
    <name type="common">Common tobacco</name>
    <dbReference type="NCBI Taxonomy" id="4097"/>
    <lineage>
        <taxon>Eukaryota</taxon>
        <taxon>Viridiplantae</taxon>
        <taxon>Streptophyta</taxon>
        <taxon>Embryophyta</taxon>
        <taxon>Tracheophyta</taxon>
        <taxon>Spermatophyta</taxon>
        <taxon>Magnoliopsida</taxon>
        <taxon>eudicotyledons</taxon>
        <taxon>Gunneridae</taxon>
        <taxon>Pentapetalae</taxon>
        <taxon>asterids</taxon>
        <taxon>lamiids</taxon>
        <taxon>Solanales</taxon>
        <taxon>Solanaceae</taxon>
        <taxon>Nicotianoideae</taxon>
        <taxon>Nicotianeae</taxon>
        <taxon>Nicotiana</taxon>
    </lineage>
</organism>
<reference evidence="2" key="1">
    <citation type="submission" date="2025-08" db="UniProtKB">
        <authorList>
            <consortium name="RefSeq"/>
        </authorList>
    </citation>
    <scope>IDENTIFICATION</scope>
</reference>
<evidence type="ECO:0000259" key="1">
    <source>
        <dbReference type="Pfam" id="PF10536"/>
    </source>
</evidence>
<protein>
    <submittedName>
        <fullName evidence="2">Serine/threonine-protein phosphatase 7 long form homolog</fullName>
    </submittedName>
</protein>
<dbReference type="InterPro" id="IPR019557">
    <property type="entry name" value="AminoTfrase-like_pln_mobile"/>
</dbReference>
<gene>
    <name evidence="2" type="primary">LOC107825136</name>
</gene>